<organism evidence="2 3">
    <name type="scientific">Dysgonomonas alginatilytica</name>
    <dbReference type="NCBI Taxonomy" id="1605892"/>
    <lineage>
        <taxon>Bacteria</taxon>
        <taxon>Pseudomonadati</taxon>
        <taxon>Bacteroidota</taxon>
        <taxon>Bacteroidia</taxon>
        <taxon>Bacteroidales</taxon>
        <taxon>Dysgonomonadaceae</taxon>
        <taxon>Dysgonomonas</taxon>
    </lineage>
</organism>
<comment type="caution">
    <text evidence="2">The sequence shown here is derived from an EMBL/GenBank/DDBJ whole genome shotgun (WGS) entry which is preliminary data.</text>
</comment>
<evidence type="ECO:0000313" key="3">
    <source>
        <dbReference type="Proteomes" id="UP000247973"/>
    </source>
</evidence>
<dbReference type="EMBL" id="QICL01000042">
    <property type="protein sequence ID" value="PXV58879.1"/>
    <property type="molecule type" value="Genomic_DNA"/>
</dbReference>
<protein>
    <submittedName>
        <fullName evidence="2">Uncharacterized protein DUF1016</fullName>
    </submittedName>
</protein>
<gene>
    <name evidence="2" type="ORF">CLV62_14226</name>
</gene>
<dbReference type="Proteomes" id="UP000247973">
    <property type="component" value="Unassembled WGS sequence"/>
</dbReference>
<dbReference type="InterPro" id="IPR053148">
    <property type="entry name" value="PD-DEXK-like_domain"/>
</dbReference>
<dbReference type="RefSeq" id="WP_110312512.1">
    <property type="nucleotide sequence ID" value="NZ_QICL01000042.1"/>
</dbReference>
<dbReference type="InterPro" id="IPR041527">
    <property type="entry name" value="YhcG_N"/>
</dbReference>
<dbReference type="OrthoDB" id="9801263at2"/>
<evidence type="ECO:0000313" key="2">
    <source>
        <dbReference type="EMBL" id="PXV58879.1"/>
    </source>
</evidence>
<dbReference type="PANTHER" id="PTHR30547">
    <property type="entry name" value="UNCHARACTERIZED PROTEIN YHCG-RELATED"/>
    <property type="match status" value="1"/>
</dbReference>
<dbReference type="AlphaFoldDB" id="A0A2V3PHX7"/>
<sequence length="101" mass="11869">MATIQHNDYHHFLIEIKERIRSAQYETMKVVNKEMIQLYWNIGKQITEKQQASGLGKAVVETFRMLTVICLPISRLKHRQKTILSDSCLFICQSCKIERSK</sequence>
<dbReference type="PANTHER" id="PTHR30547:SF0">
    <property type="entry name" value="BLR8175 PROTEIN"/>
    <property type="match status" value="1"/>
</dbReference>
<dbReference type="Pfam" id="PF17761">
    <property type="entry name" value="DUF1016_N"/>
    <property type="match status" value="1"/>
</dbReference>
<proteinExistence type="predicted"/>
<keyword evidence="3" id="KW-1185">Reference proteome</keyword>
<name>A0A2V3PHX7_9BACT</name>
<accession>A0A2V3PHX7</accession>
<evidence type="ECO:0000259" key="1">
    <source>
        <dbReference type="Pfam" id="PF17761"/>
    </source>
</evidence>
<reference evidence="2 3" key="1">
    <citation type="submission" date="2018-03" db="EMBL/GenBank/DDBJ databases">
        <title>Genomic Encyclopedia of Archaeal and Bacterial Type Strains, Phase II (KMG-II): from individual species to whole genera.</title>
        <authorList>
            <person name="Goeker M."/>
        </authorList>
    </citation>
    <scope>NUCLEOTIDE SEQUENCE [LARGE SCALE GENOMIC DNA]</scope>
    <source>
        <strain evidence="2 3">DSM 100214</strain>
    </source>
</reference>
<feature type="domain" description="YhcG N-terminal" evidence="1">
    <location>
        <begin position="15"/>
        <end position="63"/>
    </location>
</feature>